<dbReference type="AlphaFoldDB" id="A0A7S3B889"/>
<gene>
    <name evidence="1" type="ORF">HERI1096_LOCUS26762</name>
</gene>
<accession>A0A7S3B889</accession>
<sequence>MQMYIRGISSWDTAFKAAGSVTTTGLECSLSPDFDSAVSASGGDCISVDDGEHTFWKVGSYALPKYNKGRSITWALYSAGLTATLRHCSFGTGSSGNSGSTHFKGSIWIMQPQS</sequence>
<protein>
    <submittedName>
        <fullName evidence="1">Uncharacterized protein</fullName>
    </submittedName>
</protein>
<organism evidence="1">
    <name type="scientific">Haptolina ericina</name>
    <dbReference type="NCBI Taxonomy" id="156174"/>
    <lineage>
        <taxon>Eukaryota</taxon>
        <taxon>Haptista</taxon>
        <taxon>Haptophyta</taxon>
        <taxon>Prymnesiophyceae</taxon>
        <taxon>Prymnesiales</taxon>
        <taxon>Prymnesiaceae</taxon>
        <taxon>Haptolina</taxon>
    </lineage>
</organism>
<proteinExistence type="predicted"/>
<reference evidence="1" key="1">
    <citation type="submission" date="2021-01" db="EMBL/GenBank/DDBJ databases">
        <authorList>
            <person name="Corre E."/>
            <person name="Pelletier E."/>
            <person name="Niang G."/>
            <person name="Scheremetjew M."/>
            <person name="Finn R."/>
            <person name="Kale V."/>
            <person name="Holt S."/>
            <person name="Cochrane G."/>
            <person name="Meng A."/>
            <person name="Brown T."/>
            <person name="Cohen L."/>
        </authorList>
    </citation>
    <scope>NUCLEOTIDE SEQUENCE</scope>
    <source>
        <strain evidence="1">CCMP281</strain>
    </source>
</reference>
<dbReference type="EMBL" id="HBHX01048302">
    <property type="protein sequence ID" value="CAE0127732.1"/>
    <property type="molecule type" value="Transcribed_RNA"/>
</dbReference>
<evidence type="ECO:0000313" key="1">
    <source>
        <dbReference type="EMBL" id="CAE0127732.1"/>
    </source>
</evidence>
<name>A0A7S3B889_9EUKA</name>